<evidence type="ECO:0000313" key="5">
    <source>
        <dbReference type="EMBL" id="AYO42339.1"/>
    </source>
</evidence>
<dbReference type="GO" id="GO:0006364">
    <property type="term" value="P:rRNA processing"/>
    <property type="evidence" value="ECO:0007669"/>
    <property type="project" value="InterPro"/>
</dbReference>
<evidence type="ECO:0000259" key="3">
    <source>
        <dbReference type="Pfam" id="PF04192"/>
    </source>
</evidence>
<dbReference type="STRING" id="425264.A0A3G2S4N9"/>
<dbReference type="GO" id="GO:0034388">
    <property type="term" value="C:Pwp2p-containing subcomplex of 90S preribosome"/>
    <property type="evidence" value="ECO:0007669"/>
    <property type="project" value="TreeGrafter"/>
</dbReference>
<dbReference type="EMBL" id="CP033149">
    <property type="protein sequence ID" value="AYO42339.1"/>
    <property type="molecule type" value="Genomic_DNA"/>
</dbReference>
<dbReference type="Pfam" id="PF25168">
    <property type="entry name" value="Beta-prop_WDR36-Utp21_2nd"/>
    <property type="match status" value="1"/>
</dbReference>
<gene>
    <name evidence="5" type="ORF">DNF11_1389</name>
</gene>
<accession>A0A3G2S4N9</accession>
<reference evidence="5 6" key="1">
    <citation type="submission" date="2018-10" db="EMBL/GenBank/DDBJ databases">
        <title>Complete genome sequence of Malassezia restricta CBS 7877.</title>
        <authorList>
            <person name="Morand S.C."/>
            <person name="Bertignac M."/>
            <person name="Iltis A."/>
            <person name="Kolder I."/>
            <person name="Pirovano W."/>
            <person name="Jourdain R."/>
            <person name="Clavaud C."/>
        </authorList>
    </citation>
    <scope>NUCLEOTIDE SEQUENCE [LARGE SCALE GENOMIC DNA]</scope>
    <source>
        <strain evidence="5 6">CBS 7877</strain>
    </source>
</reference>
<feature type="domain" description="WDR36/Utp21 N-terminal" evidence="4">
    <location>
        <begin position="63"/>
        <end position="359"/>
    </location>
</feature>
<evidence type="ECO:0000313" key="6">
    <source>
        <dbReference type="Proteomes" id="UP000269793"/>
    </source>
</evidence>
<sequence length="962" mass="105095">MPPQEKRVRAQEGPNSEVKQSGTVHRDALYAPFRALGYVTNGVPFVLQVRFGGKDAQVPDVNIVTCIGDTWTMWNAERMTLLFVGPVLSDGISAMAHATSPDSLLVAAGSSVYRYVRGHEVAKYNTSVADEGIEGHVLSSMLVFGDYVCSLAAHGSTMYVWSLLTTELLQAIALPSSSQASCFVHPATYLNKVVLGMTDGSLQLWNVRTASLIHTFDALDVRGGKKSTNVTGVVHMTQSPAVDVLAVAYTDGLVSLFDVRVGEALFSVRVEGGLASGCLAFRTDHVAHLLAVATRAGSIVLFDLNAVTDTDHVSGGVPRLLHSIQHAHDGAIGSIEFVPGQPLLISTGADNALKQWFFESPTLPPRVLKSRSGHAMPPHLIRYYGDDGRAMLSASRDRSLRCLSIVRDSRSFELSQGSIESKSHKLAVEASSLKLTPTTSLSYSTLRSRDWDDVLTTHANDKHAHTWTVRNKHMNPNTLNVARSKRSSAVATTSCVSACGNFALVGTSDGRVEMYNMQSHIHRRTFHTESSVPVSDICCDALNQVCLVSTQDGVLHYFDFFSAQKVATESMPAGCSGLRLHRESNLVAVLTDDLVLSILDLETRRVARRFTGFRGRILDATFSADGRWIVACSTDNVVRTFDIATAQLIDAFHTPSMATSVSFSPAGDFLATAHVDSLGVHLWVNRAQFMSVALRALDMGNVQEEREATLPTVQGNTIDACGPTELDVGEPELQRTYTSPPQLGDVEKPLVTLSTMPRARWMTLLHLDTIRRRNKPTEAPTKPEKMPFFLDAAPTSSSLDGPQQDREPLESARQIDLVFESDMERRLRVAVDACDVGPLFTYLHTLSAPQLDLEIRSLVSVQQQTLFLQALALRMRSKLDFEAVQAMLQGFLACHAEELQAQGVHPEHPDEDAMTDEAGAQLALALRDVLVEQRKEGARLIDELDYCLGTLSFLRHVPLTSI</sequence>
<dbReference type="GO" id="GO:0032040">
    <property type="term" value="C:small-subunit processome"/>
    <property type="evidence" value="ECO:0007669"/>
    <property type="project" value="InterPro"/>
</dbReference>
<dbReference type="InterPro" id="IPR015943">
    <property type="entry name" value="WD40/YVTN_repeat-like_dom_sf"/>
</dbReference>
<dbReference type="VEuPathDB" id="FungiDB:DNF11_1389"/>
<dbReference type="SUPFAM" id="SSF50998">
    <property type="entry name" value="Quinoprotein alcohol dehydrogenase-like"/>
    <property type="match status" value="1"/>
</dbReference>
<evidence type="ECO:0000256" key="2">
    <source>
        <dbReference type="SAM" id="MobiDB-lite"/>
    </source>
</evidence>
<dbReference type="Pfam" id="PF25171">
    <property type="entry name" value="Beta-prop_WDR36-Utp21_1st"/>
    <property type="match status" value="1"/>
</dbReference>
<name>A0A3G2S4N9_MALR7</name>
<keyword evidence="1" id="KW-0853">WD repeat</keyword>
<dbReference type="OrthoDB" id="10250769at2759"/>
<dbReference type="AlphaFoldDB" id="A0A3G2S4N9"/>
<dbReference type="Pfam" id="PF04192">
    <property type="entry name" value="Utp21"/>
    <property type="match status" value="1"/>
</dbReference>
<organism evidence="5 6">
    <name type="scientific">Malassezia restricta (strain ATCC 96810 / NBRC 103918 / CBS 7877)</name>
    <name type="common">Seborrheic dermatitis infection agent</name>
    <dbReference type="NCBI Taxonomy" id="425264"/>
    <lineage>
        <taxon>Eukaryota</taxon>
        <taxon>Fungi</taxon>
        <taxon>Dikarya</taxon>
        <taxon>Basidiomycota</taxon>
        <taxon>Ustilaginomycotina</taxon>
        <taxon>Malasseziomycetes</taxon>
        <taxon>Malasseziales</taxon>
        <taxon>Malasseziaceae</taxon>
        <taxon>Malassezia</taxon>
    </lineage>
</organism>
<protein>
    <submittedName>
        <fullName evidence="5">Putative WD repeat-containing protein.07</fullName>
    </submittedName>
</protein>
<feature type="compositionally biased region" description="Basic and acidic residues" evidence="2">
    <location>
        <begin position="1"/>
        <end position="10"/>
    </location>
</feature>
<evidence type="ECO:0000259" key="4">
    <source>
        <dbReference type="Pfam" id="PF25171"/>
    </source>
</evidence>
<keyword evidence="6" id="KW-1185">Reference proteome</keyword>
<dbReference type="InterPro" id="IPR001680">
    <property type="entry name" value="WD40_rpt"/>
</dbReference>
<proteinExistence type="predicted"/>
<dbReference type="SMART" id="SM00320">
    <property type="entry name" value="WD40"/>
    <property type="match status" value="8"/>
</dbReference>
<feature type="domain" description="WDR36/Utp21 C-terminal" evidence="3">
    <location>
        <begin position="746"/>
        <end position="955"/>
    </location>
</feature>
<dbReference type="PROSITE" id="PS50082">
    <property type="entry name" value="WD_REPEATS_2"/>
    <property type="match status" value="1"/>
</dbReference>
<dbReference type="InterPro" id="IPR007319">
    <property type="entry name" value="WDR36/Utp21_C"/>
</dbReference>
<feature type="repeat" description="WD" evidence="1">
    <location>
        <begin position="325"/>
        <end position="356"/>
    </location>
</feature>
<dbReference type="PANTHER" id="PTHR22840">
    <property type="entry name" value="WD REPEAT-CONTAINING PROTEIN 36"/>
    <property type="match status" value="1"/>
</dbReference>
<dbReference type="InterPro" id="IPR011047">
    <property type="entry name" value="Quinoprotein_ADH-like_sf"/>
</dbReference>
<dbReference type="Proteomes" id="UP000269793">
    <property type="component" value="Chromosome II"/>
</dbReference>
<dbReference type="Gene3D" id="2.130.10.10">
    <property type="entry name" value="YVTN repeat-like/Quinoprotein amine dehydrogenase"/>
    <property type="match status" value="2"/>
</dbReference>
<dbReference type="PANTHER" id="PTHR22840:SF12">
    <property type="entry name" value="WD REPEAT-CONTAINING PROTEIN 36"/>
    <property type="match status" value="1"/>
</dbReference>
<dbReference type="InterPro" id="IPR059157">
    <property type="entry name" value="WDR36-Utp21_N"/>
</dbReference>
<feature type="region of interest" description="Disordered" evidence="2">
    <location>
        <begin position="1"/>
        <end position="21"/>
    </location>
</feature>
<evidence type="ECO:0000256" key="1">
    <source>
        <dbReference type="PROSITE-ProRule" id="PRU00221"/>
    </source>
</evidence>